<name>A0A1F8CP02_9BACT</name>
<sequence>MLTQNDLQQIRGVVQEELKPVKTSVSGLQKDMIEVKGSVAGLQKDMIEVKKDIRKVKNSQDTIVSFFDHSYLELEKRVTRVEHHCQLPAMV</sequence>
<proteinExistence type="predicted"/>
<comment type="caution">
    <text evidence="1">The sequence shown here is derived from an EMBL/GenBank/DDBJ whole genome shotgun (WGS) entry which is preliminary data.</text>
</comment>
<dbReference type="Proteomes" id="UP000179241">
    <property type="component" value="Unassembled WGS sequence"/>
</dbReference>
<protein>
    <submittedName>
        <fullName evidence="1">Uncharacterized protein</fullName>
    </submittedName>
</protein>
<dbReference type="AlphaFoldDB" id="A0A1F8CP02"/>
<accession>A0A1F8CP02</accession>
<gene>
    <name evidence="1" type="ORF">A2188_02240</name>
</gene>
<organism evidence="1 2">
    <name type="scientific">Candidatus Woesebacteria bacterium RIFOXYA1_FULL_43_9</name>
    <dbReference type="NCBI Taxonomy" id="1802534"/>
    <lineage>
        <taxon>Bacteria</taxon>
        <taxon>Candidatus Woeseibacteriota</taxon>
    </lineage>
</organism>
<reference evidence="1 2" key="1">
    <citation type="journal article" date="2016" name="Nat. Commun.">
        <title>Thousands of microbial genomes shed light on interconnected biogeochemical processes in an aquifer system.</title>
        <authorList>
            <person name="Anantharaman K."/>
            <person name="Brown C.T."/>
            <person name="Hug L.A."/>
            <person name="Sharon I."/>
            <person name="Castelle C.J."/>
            <person name="Probst A.J."/>
            <person name="Thomas B.C."/>
            <person name="Singh A."/>
            <person name="Wilkins M.J."/>
            <person name="Karaoz U."/>
            <person name="Brodie E.L."/>
            <person name="Williams K.H."/>
            <person name="Hubbard S.S."/>
            <person name="Banfield J.F."/>
        </authorList>
    </citation>
    <scope>NUCLEOTIDE SEQUENCE [LARGE SCALE GENOMIC DNA]</scope>
</reference>
<dbReference type="Gene3D" id="1.20.5.170">
    <property type="match status" value="1"/>
</dbReference>
<evidence type="ECO:0000313" key="1">
    <source>
        <dbReference type="EMBL" id="OGM77816.1"/>
    </source>
</evidence>
<dbReference type="EMBL" id="MGHU01000011">
    <property type="protein sequence ID" value="OGM77816.1"/>
    <property type="molecule type" value="Genomic_DNA"/>
</dbReference>
<evidence type="ECO:0000313" key="2">
    <source>
        <dbReference type="Proteomes" id="UP000179241"/>
    </source>
</evidence>